<accession>A0ABV1JP67</accession>
<reference evidence="1 2" key="1">
    <citation type="submission" date="2024-03" db="EMBL/GenBank/DDBJ databases">
        <title>Draft genome sequence of Pseudonocardia tropica JCM 19149.</title>
        <authorList>
            <person name="Butdee W."/>
            <person name="Duangmal K."/>
        </authorList>
    </citation>
    <scope>NUCLEOTIDE SEQUENCE [LARGE SCALE GENOMIC DNA]</scope>
    <source>
        <strain evidence="1 2">JCM 19149</strain>
    </source>
</reference>
<dbReference type="RefSeq" id="WP_345641256.1">
    <property type="nucleotide sequence ID" value="NZ_BAABLY010000005.1"/>
</dbReference>
<organism evidence="1 2">
    <name type="scientific">Pseudonocardia tropica</name>
    <dbReference type="NCBI Taxonomy" id="681289"/>
    <lineage>
        <taxon>Bacteria</taxon>
        <taxon>Bacillati</taxon>
        <taxon>Actinomycetota</taxon>
        <taxon>Actinomycetes</taxon>
        <taxon>Pseudonocardiales</taxon>
        <taxon>Pseudonocardiaceae</taxon>
        <taxon>Pseudonocardia</taxon>
    </lineage>
</organism>
<sequence length="72" mass="8247">MTTTAGERWAVADSRELDAQIIDERRLAAGMRGRSTRRCAMEVRPAKSRRFRCRGRAVHGSDYCVKHLEGKR</sequence>
<dbReference type="Proteomes" id="UP001464923">
    <property type="component" value="Unassembled WGS sequence"/>
</dbReference>
<gene>
    <name evidence="1" type="ORF">WHI96_02785</name>
</gene>
<protein>
    <submittedName>
        <fullName evidence="1">Uncharacterized protein</fullName>
    </submittedName>
</protein>
<evidence type="ECO:0000313" key="1">
    <source>
        <dbReference type="EMBL" id="MEQ3537731.1"/>
    </source>
</evidence>
<proteinExistence type="predicted"/>
<name>A0ABV1JP67_9PSEU</name>
<keyword evidence="2" id="KW-1185">Reference proteome</keyword>
<dbReference type="EMBL" id="JBEDNP010000001">
    <property type="protein sequence ID" value="MEQ3537731.1"/>
    <property type="molecule type" value="Genomic_DNA"/>
</dbReference>
<evidence type="ECO:0000313" key="2">
    <source>
        <dbReference type="Proteomes" id="UP001464923"/>
    </source>
</evidence>
<comment type="caution">
    <text evidence="1">The sequence shown here is derived from an EMBL/GenBank/DDBJ whole genome shotgun (WGS) entry which is preliminary data.</text>
</comment>